<evidence type="ECO:0000313" key="2">
    <source>
        <dbReference type="EMBL" id="GJD50949.1"/>
    </source>
</evidence>
<keyword evidence="1" id="KW-1133">Transmembrane helix</keyword>
<gene>
    <name evidence="2" type="ORF">OPKNFCMD_3699</name>
</gene>
<keyword evidence="3" id="KW-1185">Reference proteome</keyword>
<evidence type="ECO:0000313" key="3">
    <source>
        <dbReference type="Proteomes" id="UP001055167"/>
    </source>
</evidence>
<reference evidence="2" key="1">
    <citation type="journal article" date="2021" name="Front. Microbiol.">
        <title>Comprehensive Comparative Genomics and Phenotyping of Methylobacterium Species.</title>
        <authorList>
            <person name="Alessa O."/>
            <person name="Ogura Y."/>
            <person name="Fujitani Y."/>
            <person name="Takami H."/>
            <person name="Hayashi T."/>
            <person name="Sahin N."/>
            <person name="Tani A."/>
        </authorList>
    </citation>
    <scope>NUCLEOTIDE SEQUENCE</scope>
    <source>
        <strain evidence="2">KCTC 52305</strain>
    </source>
</reference>
<keyword evidence="1" id="KW-0812">Transmembrane</keyword>
<comment type="caution">
    <text evidence="2">The sequence shown here is derived from an EMBL/GenBank/DDBJ whole genome shotgun (WGS) entry which is preliminary data.</text>
</comment>
<reference evidence="2" key="2">
    <citation type="submission" date="2021-08" db="EMBL/GenBank/DDBJ databases">
        <authorList>
            <person name="Tani A."/>
            <person name="Ola A."/>
            <person name="Ogura Y."/>
            <person name="Katsura K."/>
            <person name="Hayashi T."/>
        </authorList>
    </citation>
    <scope>NUCLEOTIDE SEQUENCE</scope>
    <source>
        <strain evidence="2">KCTC 52305</strain>
    </source>
</reference>
<organism evidence="2 3">
    <name type="scientific">Methylobacterium crusticola</name>
    <dbReference type="NCBI Taxonomy" id="1697972"/>
    <lineage>
        <taxon>Bacteria</taxon>
        <taxon>Pseudomonadati</taxon>
        <taxon>Pseudomonadota</taxon>
        <taxon>Alphaproteobacteria</taxon>
        <taxon>Hyphomicrobiales</taxon>
        <taxon>Methylobacteriaceae</taxon>
        <taxon>Methylobacterium</taxon>
    </lineage>
</organism>
<evidence type="ECO:0008006" key="4">
    <source>
        <dbReference type="Google" id="ProtNLM"/>
    </source>
</evidence>
<keyword evidence="1" id="KW-0472">Membrane</keyword>
<dbReference type="RefSeq" id="WP_203236319.1">
    <property type="nucleotide sequence ID" value="NZ_BPQH01000011.1"/>
</dbReference>
<dbReference type="EMBL" id="BPQH01000011">
    <property type="protein sequence ID" value="GJD50949.1"/>
    <property type="molecule type" value="Genomic_DNA"/>
</dbReference>
<accession>A0ABQ4R1D4</accession>
<dbReference type="Proteomes" id="UP001055167">
    <property type="component" value="Unassembled WGS sequence"/>
</dbReference>
<proteinExistence type="predicted"/>
<sequence length="48" mass="4987">MQADPVAPPRRVPSAVQPSLLRQGALPRLVLAGLLAAAVWGVIAWAMA</sequence>
<feature type="transmembrane region" description="Helical" evidence="1">
    <location>
        <begin position="29"/>
        <end position="47"/>
    </location>
</feature>
<protein>
    <recommendedName>
        <fullName evidence="4">ABC transporter permease</fullName>
    </recommendedName>
</protein>
<name>A0ABQ4R1D4_9HYPH</name>
<evidence type="ECO:0000256" key="1">
    <source>
        <dbReference type="SAM" id="Phobius"/>
    </source>
</evidence>